<organism evidence="3 4">
    <name type="scientific">Clostridium beijerinckii</name>
    <name type="common">Clostridium MP</name>
    <dbReference type="NCBI Taxonomy" id="1520"/>
    <lineage>
        <taxon>Bacteria</taxon>
        <taxon>Bacillati</taxon>
        <taxon>Bacillota</taxon>
        <taxon>Clostridia</taxon>
        <taxon>Eubacteriales</taxon>
        <taxon>Clostridiaceae</taxon>
        <taxon>Clostridium</taxon>
    </lineage>
</organism>
<dbReference type="EMBL" id="JABSWW010000001">
    <property type="protein sequence ID" value="NRT90197.1"/>
    <property type="molecule type" value="Genomic_DNA"/>
</dbReference>
<sequence>MDKVTKWIGVINLLLWTCLLISIISLNLDNNTLKEFAAGATLVVIIGIGFDLLSDRKERIKKEALVKRIYDFIGKEKQGE</sequence>
<dbReference type="AlphaFoldDB" id="A0AAX0B483"/>
<proteinExistence type="predicted"/>
<reference evidence="3" key="2">
    <citation type="journal article" date="2022" name="Nat. Biotechnol.">
        <title>Carbon-negative production of acetone and isopropanol by gas fermentation at industrial pilot scale.</title>
        <authorList>
            <person name="Liew F.E."/>
            <person name="Nogle R."/>
            <person name="Abdalla T."/>
            <person name="Rasor B.J."/>
            <person name="Canter C."/>
            <person name="Jensen R.O."/>
            <person name="Wang L."/>
            <person name="Strutz J."/>
            <person name="Chirania P."/>
            <person name="De Tissera S."/>
            <person name="Mueller A.P."/>
            <person name="Ruan Z."/>
            <person name="Gao A."/>
            <person name="Tran L."/>
            <person name="Engle N.L."/>
            <person name="Bromley J.C."/>
            <person name="Daniell J."/>
            <person name="Conrado R."/>
            <person name="Tschaplinski T.J."/>
            <person name="Giannone R.J."/>
            <person name="Hettich R.L."/>
            <person name="Karim A.S."/>
            <person name="Simpson S.D."/>
            <person name="Brown S.D."/>
            <person name="Leang C."/>
            <person name="Jewett M.C."/>
            <person name="Kopke M."/>
        </authorList>
    </citation>
    <scope>NUCLEOTIDE SEQUENCE</scope>
    <source>
        <strain evidence="3">DJ080</strain>
    </source>
</reference>
<protein>
    <submittedName>
        <fullName evidence="3">Uncharacterized protein</fullName>
    </submittedName>
</protein>
<evidence type="ECO:0000313" key="4">
    <source>
        <dbReference type="Proteomes" id="UP001193748"/>
    </source>
</evidence>
<reference evidence="3" key="1">
    <citation type="submission" date="2020-05" db="EMBL/GenBank/DDBJ databases">
        <authorList>
            <person name="Brown S."/>
            <person name="Huntemann M."/>
            <person name="Clum A."/>
            <person name="Spunde A."/>
            <person name="Palaniappan K."/>
            <person name="Ritter S."/>
            <person name="Mikhailova N."/>
            <person name="Chen I.-M."/>
            <person name="Stamatis D."/>
            <person name="Reddy T."/>
            <person name="O'Malley R."/>
            <person name="Daum C."/>
            <person name="Shapiro N."/>
            <person name="Ivanova N."/>
            <person name="Kyrpides N."/>
            <person name="Woyke T."/>
        </authorList>
    </citation>
    <scope>NUCLEOTIDE SEQUENCE</scope>
    <source>
        <strain evidence="3">DJ080</strain>
    </source>
</reference>
<dbReference type="EMBL" id="JABSWW010000001">
    <property type="protein sequence ID" value="NRT88545.1"/>
    <property type="molecule type" value="Genomic_DNA"/>
</dbReference>
<dbReference type="RefSeq" id="WP_173710869.1">
    <property type="nucleotide sequence ID" value="NZ_CP107022.1"/>
</dbReference>
<keyword evidence="1" id="KW-0472">Membrane</keyword>
<feature type="transmembrane region" description="Helical" evidence="1">
    <location>
        <begin position="7"/>
        <end position="24"/>
    </location>
</feature>
<evidence type="ECO:0000256" key="1">
    <source>
        <dbReference type="SAM" id="Phobius"/>
    </source>
</evidence>
<feature type="transmembrane region" description="Helical" evidence="1">
    <location>
        <begin position="36"/>
        <end position="53"/>
    </location>
</feature>
<keyword evidence="1" id="KW-0812">Transmembrane</keyword>
<evidence type="ECO:0000313" key="3">
    <source>
        <dbReference type="EMBL" id="NRT90197.1"/>
    </source>
</evidence>
<comment type="caution">
    <text evidence="3">The sequence shown here is derived from an EMBL/GenBank/DDBJ whole genome shotgun (WGS) entry which is preliminary data.</text>
</comment>
<gene>
    <name evidence="2" type="ORF">B0H41_002224</name>
    <name evidence="3" type="ORF">B0H41_003876</name>
</gene>
<keyword evidence="1" id="KW-1133">Transmembrane helix</keyword>
<dbReference type="Proteomes" id="UP001193748">
    <property type="component" value="Unassembled WGS sequence"/>
</dbReference>
<accession>A0AAX0B483</accession>
<evidence type="ECO:0000313" key="2">
    <source>
        <dbReference type="EMBL" id="NRT88545.1"/>
    </source>
</evidence>
<name>A0AAX0B483_CLOBE</name>